<reference evidence="2 3" key="1">
    <citation type="journal article" date="2023" name="Mol. Biol. Evol.">
        <title>Genomics of Secondarily Temperate Adaptation in the Only Non-Antarctic Icefish.</title>
        <authorList>
            <person name="Rivera-Colon A.G."/>
            <person name="Rayamajhi N."/>
            <person name="Minhas B.F."/>
            <person name="Madrigal G."/>
            <person name="Bilyk K.T."/>
            <person name="Yoon V."/>
            <person name="Hune M."/>
            <person name="Gregory S."/>
            <person name="Cheng C.H.C."/>
            <person name="Catchen J.M."/>
        </authorList>
    </citation>
    <scope>NUCLEOTIDE SEQUENCE [LARGE SCALE GENOMIC DNA]</scope>
    <source>
        <strain evidence="2">JC2023a</strain>
    </source>
</reference>
<accession>A0AAN8G8Y1</accession>
<proteinExistence type="predicted"/>
<evidence type="ECO:0000256" key="1">
    <source>
        <dbReference type="SAM" id="MobiDB-lite"/>
    </source>
</evidence>
<gene>
    <name evidence="2" type="ORF">CesoFtcFv8_027126</name>
</gene>
<feature type="region of interest" description="Disordered" evidence="1">
    <location>
        <begin position="1"/>
        <end position="75"/>
    </location>
</feature>
<feature type="compositionally biased region" description="Low complexity" evidence="1">
    <location>
        <begin position="1"/>
        <end position="19"/>
    </location>
</feature>
<comment type="caution">
    <text evidence="2">The sequence shown here is derived from an EMBL/GenBank/DDBJ whole genome shotgun (WGS) entry which is preliminary data.</text>
</comment>
<name>A0AAN8G8Y1_9TELE</name>
<sequence>MSRLGSLLFSPSSFPGHSGCLLTRLTTSSQLEESDPVERAGPSWPPPQLDSADDWMLDGRGDRKGENKEPREIFA</sequence>
<evidence type="ECO:0000313" key="2">
    <source>
        <dbReference type="EMBL" id="KAK5876128.1"/>
    </source>
</evidence>
<keyword evidence="3" id="KW-1185">Reference proteome</keyword>
<dbReference type="AlphaFoldDB" id="A0AAN8G8Y1"/>
<organism evidence="2 3">
    <name type="scientific">Champsocephalus esox</name>
    <name type="common">pike icefish</name>
    <dbReference type="NCBI Taxonomy" id="159716"/>
    <lineage>
        <taxon>Eukaryota</taxon>
        <taxon>Metazoa</taxon>
        <taxon>Chordata</taxon>
        <taxon>Craniata</taxon>
        <taxon>Vertebrata</taxon>
        <taxon>Euteleostomi</taxon>
        <taxon>Actinopterygii</taxon>
        <taxon>Neopterygii</taxon>
        <taxon>Teleostei</taxon>
        <taxon>Neoteleostei</taxon>
        <taxon>Acanthomorphata</taxon>
        <taxon>Eupercaria</taxon>
        <taxon>Perciformes</taxon>
        <taxon>Notothenioidei</taxon>
        <taxon>Channichthyidae</taxon>
        <taxon>Champsocephalus</taxon>
    </lineage>
</organism>
<protein>
    <submittedName>
        <fullName evidence="2">Uncharacterized protein</fullName>
    </submittedName>
</protein>
<evidence type="ECO:0000313" key="3">
    <source>
        <dbReference type="Proteomes" id="UP001335648"/>
    </source>
</evidence>
<dbReference type="Proteomes" id="UP001335648">
    <property type="component" value="Unassembled WGS sequence"/>
</dbReference>
<feature type="compositionally biased region" description="Basic and acidic residues" evidence="1">
    <location>
        <begin position="57"/>
        <end position="75"/>
    </location>
</feature>
<dbReference type="EMBL" id="JAULUE010002068">
    <property type="protein sequence ID" value="KAK5876128.1"/>
    <property type="molecule type" value="Genomic_DNA"/>
</dbReference>